<evidence type="ECO:0000313" key="3">
    <source>
        <dbReference type="Proteomes" id="UP001430306"/>
    </source>
</evidence>
<feature type="transmembrane region" description="Helical" evidence="1">
    <location>
        <begin position="61"/>
        <end position="82"/>
    </location>
</feature>
<keyword evidence="1" id="KW-0472">Membrane</keyword>
<reference evidence="2" key="1">
    <citation type="submission" date="2021-11" db="EMBL/GenBank/DDBJ databases">
        <title>Genome sequence.</title>
        <authorList>
            <person name="Sun Q."/>
        </authorList>
    </citation>
    <scope>NUCLEOTIDE SEQUENCE</scope>
    <source>
        <strain evidence="2">JC740</strain>
    </source>
</reference>
<name>A0ABS8NEM6_9BACT</name>
<protein>
    <submittedName>
        <fullName evidence="2">Transmembrane prediction</fullName>
    </submittedName>
</protein>
<keyword evidence="1 2" id="KW-0812">Transmembrane</keyword>
<sequence>MSTEPDIHPIAKHDSAAERPLSQQLWWIVVSPSLWAVHFMACYLTAAIWCEKAGGQADPFALHFAITVYTVVVLPVMAWVAWNSHREFRRSEPPVPYDFDDPTDRTHFLGFTAFLLTLLSLVATLFTVLVFVFVRSCH</sequence>
<feature type="transmembrane region" description="Helical" evidence="1">
    <location>
        <begin position="108"/>
        <end position="134"/>
    </location>
</feature>
<dbReference type="RefSeq" id="WP_230272584.1">
    <property type="nucleotide sequence ID" value="NZ_JAJKFW010000014.1"/>
</dbReference>
<proteinExistence type="predicted"/>
<evidence type="ECO:0000256" key="1">
    <source>
        <dbReference type="SAM" id="Phobius"/>
    </source>
</evidence>
<keyword evidence="1" id="KW-1133">Transmembrane helix</keyword>
<feature type="transmembrane region" description="Helical" evidence="1">
    <location>
        <begin position="25"/>
        <end position="49"/>
    </location>
</feature>
<evidence type="ECO:0000313" key="2">
    <source>
        <dbReference type="EMBL" id="MCC9642004.1"/>
    </source>
</evidence>
<dbReference type="EMBL" id="JAJKFW010000014">
    <property type="protein sequence ID" value="MCC9642004.1"/>
    <property type="molecule type" value="Genomic_DNA"/>
</dbReference>
<organism evidence="2 3">
    <name type="scientific">Rhodopirellula halodulae</name>
    <dbReference type="NCBI Taxonomy" id="2894198"/>
    <lineage>
        <taxon>Bacteria</taxon>
        <taxon>Pseudomonadati</taxon>
        <taxon>Planctomycetota</taxon>
        <taxon>Planctomycetia</taxon>
        <taxon>Pirellulales</taxon>
        <taxon>Pirellulaceae</taxon>
        <taxon>Rhodopirellula</taxon>
    </lineage>
</organism>
<gene>
    <name evidence="2" type="ORF">LOC71_06935</name>
</gene>
<accession>A0ABS8NEM6</accession>
<dbReference type="Proteomes" id="UP001430306">
    <property type="component" value="Unassembled WGS sequence"/>
</dbReference>
<comment type="caution">
    <text evidence="2">The sequence shown here is derived from an EMBL/GenBank/DDBJ whole genome shotgun (WGS) entry which is preliminary data.</text>
</comment>
<keyword evidence="3" id="KW-1185">Reference proteome</keyword>